<organism evidence="11 12">
    <name type="scientific">Hibiscus sabdariffa</name>
    <name type="common">roselle</name>
    <dbReference type="NCBI Taxonomy" id="183260"/>
    <lineage>
        <taxon>Eukaryota</taxon>
        <taxon>Viridiplantae</taxon>
        <taxon>Streptophyta</taxon>
        <taxon>Embryophyta</taxon>
        <taxon>Tracheophyta</taxon>
        <taxon>Spermatophyta</taxon>
        <taxon>Magnoliopsida</taxon>
        <taxon>eudicotyledons</taxon>
        <taxon>Gunneridae</taxon>
        <taxon>Pentapetalae</taxon>
        <taxon>rosids</taxon>
        <taxon>malvids</taxon>
        <taxon>Malvales</taxon>
        <taxon>Malvaceae</taxon>
        <taxon>Malvoideae</taxon>
        <taxon>Hibiscus</taxon>
    </lineage>
</organism>
<comment type="subcellular location">
    <subcellularLocation>
        <location evidence="1">Endomembrane system</location>
        <topology evidence="1">Multi-pass membrane protein</topology>
    </subcellularLocation>
</comment>
<keyword evidence="5" id="KW-0732">Signal</keyword>
<evidence type="ECO:0000256" key="3">
    <source>
        <dbReference type="ARBA" id="ARBA00022692"/>
    </source>
</evidence>
<keyword evidence="6 9" id="KW-1133">Transmembrane helix</keyword>
<dbReference type="PROSITE" id="PS51471">
    <property type="entry name" value="FE2OG_OXY"/>
    <property type="match status" value="1"/>
</dbReference>
<dbReference type="Gene3D" id="2.60.120.330">
    <property type="entry name" value="B-lactam Antibiotic, Isopenicillin N Synthase, Chain"/>
    <property type="match status" value="1"/>
</dbReference>
<evidence type="ECO:0000256" key="8">
    <source>
        <dbReference type="ARBA" id="ARBA00023136"/>
    </source>
</evidence>
<feature type="transmembrane region" description="Helical" evidence="9">
    <location>
        <begin position="526"/>
        <end position="547"/>
    </location>
</feature>
<evidence type="ECO:0000313" key="12">
    <source>
        <dbReference type="Proteomes" id="UP001472677"/>
    </source>
</evidence>
<keyword evidence="3 9" id="KW-0812">Transmembrane</keyword>
<evidence type="ECO:0000256" key="2">
    <source>
        <dbReference type="ARBA" id="ARBA00022502"/>
    </source>
</evidence>
<evidence type="ECO:0000313" key="11">
    <source>
        <dbReference type="EMBL" id="KAK8545605.1"/>
    </source>
</evidence>
<protein>
    <recommendedName>
        <fullName evidence="10">Fe2OG dioxygenase domain-containing protein</fullName>
    </recommendedName>
</protein>
<dbReference type="Pfam" id="PF03171">
    <property type="entry name" value="2OG-FeII_Oxy"/>
    <property type="match status" value="1"/>
</dbReference>
<keyword evidence="7" id="KW-0408">Iron</keyword>
<dbReference type="InterPro" id="IPR044861">
    <property type="entry name" value="IPNS-like_FE2OG_OXY"/>
</dbReference>
<dbReference type="Pfam" id="PF04080">
    <property type="entry name" value="Per1"/>
    <property type="match status" value="1"/>
</dbReference>
<evidence type="ECO:0000256" key="7">
    <source>
        <dbReference type="ARBA" id="ARBA00023004"/>
    </source>
</evidence>
<dbReference type="PANTHER" id="PTHR13148">
    <property type="entry name" value="PER1-RELATED"/>
    <property type="match status" value="1"/>
</dbReference>
<evidence type="ECO:0000256" key="4">
    <source>
        <dbReference type="ARBA" id="ARBA00022723"/>
    </source>
</evidence>
<keyword evidence="2" id="KW-0337">GPI-anchor biosynthesis</keyword>
<comment type="caution">
    <text evidence="11">The sequence shown here is derived from an EMBL/GenBank/DDBJ whole genome shotgun (WGS) entry which is preliminary data.</text>
</comment>
<evidence type="ECO:0000256" key="9">
    <source>
        <dbReference type="SAM" id="Phobius"/>
    </source>
</evidence>
<sequence length="783" mass="89201">MALNLNDAKSIYDFVVTEGNGIKGLVDSGLSTVPAVYVQPPNERIDKEKAIKLELPPIDLSKLGGPGHAEVAEQIVRAAETVGFFQVVNHGVPLQLLESLKETAHNFFSLPLERKAVYLAPVSPSPLVKYGTSYLPEKEKALGWKDYILMQYTGDDEALRYWPEEIKEVLLEYVRYSIVMVKKLLRVLLENLGVKPDDSMIDVLTGRKTLAMIYYPTCPNPDVTIGIERHSDIGMLTVLLQDEIGGLYVKIEENMNYEKKTEWIEIPPIPNALVINVADMLQVLSNGKYRSAEHAVCNTNINSRVSVPIFTMPLETSTIVPLSQVVEKDGIAHYKEFLFVDYMNNVYKNALNGKKSLNFAKIVQRSQLQAIDQRFSISFFYYTNLTLQSSHATQLDFPTKKMMIDRYSIALFLVFSFLVGALDASAGDADPLYRACVAECEKTGCVGGRCFPQCKFPSDGVANDGPWYMQEPLYLKWKQWDCQSDCRYNCMVDREKEREAVGNGPVKYHGKWPFERVFGIQEPASVVFSALNLAMHFHGWLSFFILISYNLPLRQSKKAYYEFATLWHVYGLLSMNSWLWSAVFHSRDVDLTEKLDYSSAVALLGYSLILAILRCFNVRVEAARVMVAAPFLAFVTTHILYLNFYAFDYGWNMKVCVVMGVAQLLIWAIWAGVTRHPYRWKCWVVVIGGGLAMLLEIYDFPPYQGFFDAHAIWHATTIPLTYLCRHHIAYKLRIFILLSFPSIREKERVCALTIFVSFSRLPLFSFRFFCSFLKKSQDGEVYS</sequence>
<feature type="transmembrane region" description="Helical" evidence="9">
    <location>
        <begin position="625"/>
        <end position="645"/>
    </location>
</feature>
<dbReference type="Pfam" id="PF14226">
    <property type="entry name" value="DIOX_N"/>
    <property type="match status" value="1"/>
</dbReference>
<dbReference type="SUPFAM" id="SSF51197">
    <property type="entry name" value="Clavaminate synthase-like"/>
    <property type="match status" value="1"/>
</dbReference>
<dbReference type="EMBL" id="JBBPBM010000023">
    <property type="protein sequence ID" value="KAK8545605.1"/>
    <property type="molecule type" value="Genomic_DNA"/>
</dbReference>
<name>A0ABR2DRS1_9ROSI</name>
<evidence type="ECO:0000256" key="6">
    <source>
        <dbReference type="ARBA" id="ARBA00022989"/>
    </source>
</evidence>
<dbReference type="InterPro" id="IPR005123">
    <property type="entry name" value="Oxoglu/Fe-dep_dioxygenase_dom"/>
</dbReference>
<evidence type="ECO:0000256" key="5">
    <source>
        <dbReference type="ARBA" id="ARBA00022729"/>
    </source>
</evidence>
<feature type="transmembrane region" description="Helical" evidence="9">
    <location>
        <begin position="559"/>
        <end position="583"/>
    </location>
</feature>
<gene>
    <name evidence="11" type="ORF">V6N12_026436</name>
</gene>
<proteinExistence type="predicted"/>
<dbReference type="Proteomes" id="UP001472677">
    <property type="component" value="Unassembled WGS sequence"/>
</dbReference>
<feature type="domain" description="Fe2OG dioxygenase" evidence="10">
    <location>
        <begin position="205"/>
        <end position="313"/>
    </location>
</feature>
<dbReference type="InterPro" id="IPR007217">
    <property type="entry name" value="Per1-like"/>
</dbReference>
<evidence type="ECO:0000256" key="1">
    <source>
        <dbReference type="ARBA" id="ARBA00004127"/>
    </source>
</evidence>
<feature type="transmembrane region" description="Helical" evidence="9">
    <location>
        <begin position="595"/>
        <end position="613"/>
    </location>
</feature>
<keyword evidence="12" id="KW-1185">Reference proteome</keyword>
<dbReference type="PANTHER" id="PTHR13148:SF0">
    <property type="entry name" value="POST-GPI ATTACHMENT TO PROTEINS FACTOR 3"/>
    <property type="match status" value="1"/>
</dbReference>
<feature type="transmembrane region" description="Helical" evidence="9">
    <location>
        <begin position="680"/>
        <end position="698"/>
    </location>
</feature>
<dbReference type="InterPro" id="IPR027443">
    <property type="entry name" value="IPNS-like_sf"/>
</dbReference>
<reference evidence="11 12" key="1">
    <citation type="journal article" date="2024" name="G3 (Bethesda)">
        <title>Genome assembly of Hibiscus sabdariffa L. provides insights into metabolisms of medicinal natural products.</title>
        <authorList>
            <person name="Kim T."/>
        </authorList>
    </citation>
    <scope>NUCLEOTIDE SEQUENCE [LARGE SCALE GENOMIC DNA]</scope>
    <source>
        <strain evidence="11">TK-2024</strain>
        <tissue evidence="11">Old leaves</tissue>
    </source>
</reference>
<evidence type="ECO:0000259" key="10">
    <source>
        <dbReference type="PROSITE" id="PS51471"/>
    </source>
</evidence>
<accession>A0ABR2DRS1</accession>
<keyword evidence="8 9" id="KW-0472">Membrane</keyword>
<keyword evidence="4" id="KW-0479">Metal-binding</keyword>
<dbReference type="InterPro" id="IPR026992">
    <property type="entry name" value="DIOX_N"/>
</dbReference>
<feature type="transmembrane region" description="Helical" evidence="9">
    <location>
        <begin position="651"/>
        <end position="673"/>
    </location>
</feature>